<reference evidence="9" key="1">
    <citation type="submission" date="2025-08" db="UniProtKB">
        <authorList>
            <consortium name="RefSeq"/>
        </authorList>
    </citation>
    <scope>IDENTIFICATION</scope>
</reference>
<keyword evidence="4 6" id="KW-0472">Membrane</keyword>
<dbReference type="GeneID" id="101845049"/>
<dbReference type="PANTHER" id="PTHR46641:SF18">
    <property type="entry name" value="G-PROTEIN COUPLED RECEPTORS FAMILY 1 PROFILE DOMAIN-CONTAINING PROTEIN"/>
    <property type="match status" value="1"/>
</dbReference>
<evidence type="ECO:0000256" key="1">
    <source>
        <dbReference type="ARBA" id="ARBA00004370"/>
    </source>
</evidence>
<feature type="transmembrane region" description="Helical" evidence="6">
    <location>
        <begin position="12"/>
        <end position="36"/>
    </location>
</feature>
<evidence type="ECO:0000256" key="6">
    <source>
        <dbReference type="SAM" id="Phobius"/>
    </source>
</evidence>
<feature type="region of interest" description="Disordered" evidence="5">
    <location>
        <begin position="226"/>
        <end position="264"/>
    </location>
</feature>
<evidence type="ECO:0000256" key="3">
    <source>
        <dbReference type="ARBA" id="ARBA00022989"/>
    </source>
</evidence>
<feature type="transmembrane region" description="Helical" evidence="6">
    <location>
        <begin position="88"/>
        <end position="109"/>
    </location>
</feature>
<accession>A0ABM1A6U1</accession>
<feature type="transmembrane region" description="Helical" evidence="6">
    <location>
        <begin position="130"/>
        <end position="150"/>
    </location>
</feature>
<dbReference type="PROSITE" id="PS00237">
    <property type="entry name" value="G_PROTEIN_RECEP_F1_1"/>
    <property type="match status" value="1"/>
</dbReference>
<evidence type="ECO:0000313" key="9">
    <source>
        <dbReference type="RefSeq" id="XP_012941957.1"/>
    </source>
</evidence>
<protein>
    <submittedName>
        <fullName evidence="9">Uncharacterized protein LOC101845049</fullName>
    </submittedName>
</protein>
<evidence type="ECO:0000256" key="4">
    <source>
        <dbReference type="ARBA" id="ARBA00023136"/>
    </source>
</evidence>
<dbReference type="PROSITE" id="PS50262">
    <property type="entry name" value="G_PROTEIN_RECEP_F1_2"/>
    <property type="match status" value="1"/>
</dbReference>
<evidence type="ECO:0000313" key="8">
    <source>
        <dbReference type="Proteomes" id="UP000694888"/>
    </source>
</evidence>
<keyword evidence="8" id="KW-1185">Reference proteome</keyword>
<dbReference type="Pfam" id="PF00001">
    <property type="entry name" value="7tm_1"/>
    <property type="match status" value="1"/>
</dbReference>
<dbReference type="InterPro" id="IPR052954">
    <property type="entry name" value="GPCR-Ligand_Int"/>
</dbReference>
<evidence type="ECO:0000259" key="7">
    <source>
        <dbReference type="PROSITE" id="PS50262"/>
    </source>
</evidence>
<organism evidence="8 9">
    <name type="scientific">Aplysia californica</name>
    <name type="common">California sea hare</name>
    <dbReference type="NCBI Taxonomy" id="6500"/>
    <lineage>
        <taxon>Eukaryota</taxon>
        <taxon>Metazoa</taxon>
        <taxon>Spiralia</taxon>
        <taxon>Lophotrochozoa</taxon>
        <taxon>Mollusca</taxon>
        <taxon>Gastropoda</taxon>
        <taxon>Heterobranchia</taxon>
        <taxon>Euthyneura</taxon>
        <taxon>Tectipleura</taxon>
        <taxon>Aplysiida</taxon>
        <taxon>Aplysioidea</taxon>
        <taxon>Aplysiidae</taxon>
        <taxon>Aplysia</taxon>
    </lineage>
</organism>
<name>A0ABM1A6U1_APLCA</name>
<dbReference type="InterPro" id="IPR000276">
    <property type="entry name" value="GPCR_Rhodpsn"/>
</dbReference>
<comment type="subcellular location">
    <subcellularLocation>
        <location evidence="1">Membrane</location>
    </subcellularLocation>
</comment>
<keyword evidence="2 6" id="KW-0812">Transmembrane</keyword>
<dbReference type="InterPro" id="IPR017452">
    <property type="entry name" value="GPCR_Rhodpsn_7TM"/>
</dbReference>
<dbReference type="Gene3D" id="1.20.1070.10">
    <property type="entry name" value="Rhodopsin 7-helix transmembrane proteins"/>
    <property type="match status" value="1"/>
</dbReference>
<feature type="transmembrane region" description="Helical" evidence="6">
    <location>
        <begin position="274"/>
        <end position="298"/>
    </location>
</feature>
<keyword evidence="3 6" id="KW-1133">Transmembrane helix</keyword>
<dbReference type="PANTHER" id="PTHR46641">
    <property type="entry name" value="FMRFAMIDE RECEPTOR-RELATED"/>
    <property type="match status" value="1"/>
</dbReference>
<proteinExistence type="predicted"/>
<dbReference type="SUPFAM" id="SSF81321">
    <property type="entry name" value="Family A G protein-coupled receptor-like"/>
    <property type="match status" value="1"/>
</dbReference>
<sequence length="355" mass="39120">MASVEDLVGLYMGFLVALPVALLGVAANLINAAVFLHQGVKDCVSVCLLALTISDLCSVLSGGIIYTYNLLIHFNVYSVIHPYSFAYVVSYICTMFYDISQAVMAFVALERCLCVAMPLKFKELFTFRRAVVIVSALYIFTVAAYVPHYISSGLVGRWDPTTNTTRLFLWVADYRPSVELYIRFFLQTSMASLYQVIVLVSTYVMVWSLERSARFRGRMDVIPPGTVTKGAQEGSTHSTGTVEGEKSEPNQGVGGKQGHSQHMSDKNMRVVKTVTALAVMSLLCNSVRLVVVFLTKIVSGMTFAGSYRNVVVLLTVGTFVCQTINSSANILVYYNMNTSFRNTLKTMVTVTMCSP</sequence>
<dbReference type="Proteomes" id="UP000694888">
    <property type="component" value="Unplaced"/>
</dbReference>
<dbReference type="RefSeq" id="XP_012941957.1">
    <property type="nucleotide sequence ID" value="XM_013086503.1"/>
</dbReference>
<feature type="transmembrane region" description="Helical" evidence="6">
    <location>
        <begin position="184"/>
        <end position="209"/>
    </location>
</feature>
<feature type="transmembrane region" description="Helical" evidence="6">
    <location>
        <begin position="310"/>
        <end position="334"/>
    </location>
</feature>
<evidence type="ECO:0000256" key="2">
    <source>
        <dbReference type="ARBA" id="ARBA00022692"/>
    </source>
</evidence>
<evidence type="ECO:0000256" key="5">
    <source>
        <dbReference type="SAM" id="MobiDB-lite"/>
    </source>
</evidence>
<feature type="domain" description="G-protein coupled receptors family 1 profile" evidence="7">
    <location>
        <begin position="27"/>
        <end position="333"/>
    </location>
</feature>
<feature type="transmembrane region" description="Helical" evidence="6">
    <location>
        <begin position="43"/>
        <end position="68"/>
    </location>
</feature>
<gene>
    <name evidence="9" type="primary">LOC101845049</name>
</gene>